<feature type="compositionally biased region" description="Low complexity" evidence="1">
    <location>
        <begin position="315"/>
        <end position="336"/>
    </location>
</feature>
<proteinExistence type="predicted"/>
<reference evidence="2 3" key="1">
    <citation type="journal article" date="2017" name="BMC Genomics">
        <title>Comparative genomic and phylogenomic analyses of the Bifidobacteriaceae family.</title>
        <authorList>
            <person name="Lugli G.A."/>
            <person name="Milani C."/>
            <person name="Turroni F."/>
            <person name="Duranti S."/>
            <person name="Mancabelli L."/>
            <person name="Mangifesta M."/>
            <person name="Ferrario C."/>
            <person name="Modesto M."/>
            <person name="Mattarelli P."/>
            <person name="Jiri K."/>
            <person name="van Sinderen D."/>
            <person name="Ventura M."/>
        </authorList>
    </citation>
    <scope>NUCLEOTIDE SEQUENCE [LARGE SCALE GENOMIC DNA]</scope>
    <source>
        <strain evidence="2 3">DSM 100196</strain>
    </source>
</reference>
<evidence type="ECO:0000256" key="1">
    <source>
        <dbReference type="SAM" id="MobiDB-lite"/>
    </source>
</evidence>
<protein>
    <submittedName>
        <fullName evidence="2">Spore coat protein</fullName>
    </submittedName>
</protein>
<gene>
    <name evidence="2" type="ORF">BMYO_0678</name>
</gene>
<dbReference type="Proteomes" id="UP000216871">
    <property type="component" value="Unassembled WGS sequence"/>
</dbReference>
<feature type="region of interest" description="Disordered" evidence="1">
    <location>
        <begin position="95"/>
        <end position="142"/>
    </location>
</feature>
<organism evidence="2 3">
    <name type="scientific">Bifidobacterium myosotis</name>
    <dbReference type="NCBI Taxonomy" id="1630166"/>
    <lineage>
        <taxon>Bacteria</taxon>
        <taxon>Bacillati</taxon>
        <taxon>Actinomycetota</taxon>
        <taxon>Actinomycetes</taxon>
        <taxon>Bifidobacteriales</taxon>
        <taxon>Bifidobacteriaceae</taxon>
        <taxon>Bifidobacterium</taxon>
    </lineage>
</organism>
<sequence length="336" mass="37597">MPELSANARWLMDNLIDNDRQALVDIARRGEQYAAAGMPQDNRLGQVSRIVIDDAIRRHNQAWPDAAISFPGTDLAQASDEIGQRIRTQAARSWNTPDVMQTPAQWQPDHSMNAQAPAPEPRRNATSVGRPGGDTPAKPAVGENAREIWPRVNFPNSYVHLYRMTSKDGRMFDKMRVAIPQGTSIRGVDLTGWQLDRFLTDHARDAKLNGRDVTVSFKPGEPVELWRGKGEQRETMRIDDAWQLCRAVKAQRLAYARQRAENKPVTATPGTRTGEETPVEASGPETPEQTASQSRTIGKSRTLDAIRDRAERRTQTPSTTPTRTQTQSQISQTRSR</sequence>
<dbReference type="EMBL" id="MWWW01000005">
    <property type="protein sequence ID" value="OZG60881.1"/>
    <property type="molecule type" value="Genomic_DNA"/>
</dbReference>
<accession>A0A261FNX2</accession>
<keyword evidence="3" id="KW-1185">Reference proteome</keyword>
<keyword evidence="2" id="KW-0167">Capsid protein</keyword>
<keyword evidence="2" id="KW-0946">Virion</keyword>
<evidence type="ECO:0000313" key="2">
    <source>
        <dbReference type="EMBL" id="OZG60881.1"/>
    </source>
</evidence>
<comment type="caution">
    <text evidence="2">The sequence shown here is derived from an EMBL/GenBank/DDBJ whole genome shotgun (WGS) entry which is preliminary data.</text>
</comment>
<dbReference type="RefSeq" id="WP_233428110.1">
    <property type="nucleotide sequence ID" value="NZ_MWWW01000005.1"/>
</dbReference>
<feature type="compositionally biased region" description="Polar residues" evidence="1">
    <location>
        <begin position="287"/>
        <end position="299"/>
    </location>
</feature>
<feature type="region of interest" description="Disordered" evidence="1">
    <location>
        <begin position="257"/>
        <end position="336"/>
    </location>
</feature>
<feature type="compositionally biased region" description="Polar residues" evidence="1">
    <location>
        <begin position="95"/>
        <end position="114"/>
    </location>
</feature>
<name>A0A261FNX2_9BIFI</name>
<feature type="compositionally biased region" description="Basic and acidic residues" evidence="1">
    <location>
        <begin position="301"/>
        <end position="314"/>
    </location>
</feature>
<dbReference type="AlphaFoldDB" id="A0A261FNX2"/>
<evidence type="ECO:0000313" key="3">
    <source>
        <dbReference type="Proteomes" id="UP000216871"/>
    </source>
</evidence>